<reference evidence="3 4" key="1">
    <citation type="journal article" date="2019" name="Sci. Rep.">
        <title>A multi-omics analysis of the grapevine pathogen Lasiodiplodia theobromae reveals that temperature affects the expression of virulence- and pathogenicity-related genes.</title>
        <authorList>
            <person name="Felix C."/>
            <person name="Meneses R."/>
            <person name="Goncalves M.F.M."/>
            <person name="Tilleman L."/>
            <person name="Duarte A.S."/>
            <person name="Jorrin-Novo J.V."/>
            <person name="Van de Peer Y."/>
            <person name="Deforce D."/>
            <person name="Van Nieuwerburgh F."/>
            <person name="Esteves A.C."/>
            <person name="Alves A."/>
        </authorList>
    </citation>
    <scope>NUCLEOTIDE SEQUENCE [LARGE SCALE GENOMIC DNA]</scope>
    <source>
        <strain evidence="3 4">LA-SOL3</strain>
    </source>
</reference>
<dbReference type="OrthoDB" id="9979195at2759"/>
<gene>
    <name evidence="3" type="ORF">DBV05_g7556</name>
</gene>
<feature type="region of interest" description="Disordered" evidence="1">
    <location>
        <begin position="1"/>
        <end position="25"/>
    </location>
</feature>
<proteinExistence type="predicted"/>
<sequence length="563" mass="63727">MATLTNTQEDARGGGGRTLRVESSLPPKLPSDFLSDYPKLSNEQAGYLRHFHNLAAQPDGEWRHMGTQDPGQEWLDAYRYQLAVMAYAAGASHYHRLPALRSVFKQLLEQLIHKMLRREVWGYWYLTSQSGKFVDPDIVELRKPWSDPNKQENIMYSGHLLLMVSLHAMLFDDDKYDEPGALEFVWDPIFWGFGPEKFAYSRSTLQQAIIAEMEREKWKGVCCEPNCVFVVCNQFPIIAMRYNDVRQGTAVADKVLKNYAAAWGDENGFLQEDKFFINWYMVKQDRTVDGGIGFTAWACAFMNSWNSDFVHSLFPAQSLGFLTHAPGGRINLNNEKVAQAIRKLTKSEDVDPFAWDTLEKARKIAAHTENKPAGPFPQPLFGYVAQWVSEVGDQSTCDGLLCHADEFLNPSWDQGGLFYPRNNTIADNQGNWTYVDPFTGNAAIAYASLNVPDGQREMWQKPWAKEHFSQYPFVDGIGLDSGVDFLRGAWEGTKGVLIISMRTWDGSKKTLQIPIRNLPIGQYGVYKDGFLVDTLYVSGENMSLEVAIDVGAQETDLVLLKAR</sequence>
<comment type="caution">
    <text evidence="3">The sequence shown here is derived from an EMBL/GenBank/DDBJ whole genome shotgun (WGS) entry which is preliminary data.</text>
</comment>
<keyword evidence="4" id="KW-1185">Reference proteome</keyword>
<evidence type="ECO:0000259" key="2">
    <source>
        <dbReference type="Pfam" id="PF18566"/>
    </source>
</evidence>
<dbReference type="Pfam" id="PF18566">
    <property type="entry name" value="Ldi"/>
    <property type="match status" value="1"/>
</dbReference>
<accession>A0A5N5D7L1</accession>
<organism evidence="3 4">
    <name type="scientific">Lasiodiplodia theobromae</name>
    <dbReference type="NCBI Taxonomy" id="45133"/>
    <lineage>
        <taxon>Eukaryota</taxon>
        <taxon>Fungi</taxon>
        <taxon>Dikarya</taxon>
        <taxon>Ascomycota</taxon>
        <taxon>Pezizomycotina</taxon>
        <taxon>Dothideomycetes</taxon>
        <taxon>Dothideomycetes incertae sedis</taxon>
        <taxon>Botryosphaeriales</taxon>
        <taxon>Botryosphaeriaceae</taxon>
        <taxon>Lasiodiplodia</taxon>
    </lineage>
</organism>
<protein>
    <recommendedName>
        <fullName evidence="2">Linalool dehydratase/isomerase domain-containing protein</fullName>
    </recommendedName>
</protein>
<dbReference type="Proteomes" id="UP000325902">
    <property type="component" value="Unassembled WGS sequence"/>
</dbReference>
<dbReference type="InterPro" id="IPR041411">
    <property type="entry name" value="Ldi"/>
</dbReference>
<evidence type="ECO:0000256" key="1">
    <source>
        <dbReference type="SAM" id="MobiDB-lite"/>
    </source>
</evidence>
<evidence type="ECO:0000313" key="3">
    <source>
        <dbReference type="EMBL" id="KAB2573783.1"/>
    </source>
</evidence>
<evidence type="ECO:0000313" key="4">
    <source>
        <dbReference type="Proteomes" id="UP000325902"/>
    </source>
</evidence>
<dbReference type="AlphaFoldDB" id="A0A5N5D7L1"/>
<dbReference type="EMBL" id="VCHE01000053">
    <property type="protein sequence ID" value="KAB2573783.1"/>
    <property type="molecule type" value="Genomic_DNA"/>
</dbReference>
<name>A0A5N5D7L1_9PEZI</name>
<feature type="domain" description="Linalool dehydratase/isomerase" evidence="2">
    <location>
        <begin position="79"/>
        <end position="424"/>
    </location>
</feature>